<evidence type="ECO:0000259" key="7">
    <source>
        <dbReference type="Pfam" id="PF05425"/>
    </source>
</evidence>
<feature type="transmembrane region" description="Helical" evidence="6">
    <location>
        <begin position="58"/>
        <end position="77"/>
    </location>
</feature>
<evidence type="ECO:0000256" key="2">
    <source>
        <dbReference type="ARBA" id="ARBA00022475"/>
    </source>
</evidence>
<feature type="transmembrane region" description="Helical" evidence="6">
    <location>
        <begin position="18"/>
        <end position="38"/>
    </location>
</feature>
<keyword evidence="5 6" id="KW-0472">Membrane</keyword>
<evidence type="ECO:0000256" key="1">
    <source>
        <dbReference type="ARBA" id="ARBA00004651"/>
    </source>
</evidence>
<dbReference type="Pfam" id="PF05425">
    <property type="entry name" value="CopD"/>
    <property type="match status" value="1"/>
</dbReference>
<evidence type="ECO:0000256" key="5">
    <source>
        <dbReference type="ARBA" id="ARBA00023136"/>
    </source>
</evidence>
<feature type="transmembrane region" description="Helical" evidence="6">
    <location>
        <begin position="105"/>
        <end position="123"/>
    </location>
</feature>
<feature type="domain" description="Copper resistance protein D" evidence="7">
    <location>
        <begin position="238"/>
        <end position="334"/>
    </location>
</feature>
<accession>A0ABP5MR66</accession>
<dbReference type="InterPro" id="IPR032694">
    <property type="entry name" value="CopC/D"/>
</dbReference>
<comment type="caution">
    <text evidence="8">The sequence shown here is derived from an EMBL/GenBank/DDBJ whole genome shotgun (WGS) entry which is preliminary data.</text>
</comment>
<dbReference type="Proteomes" id="UP001500974">
    <property type="component" value="Unassembled WGS sequence"/>
</dbReference>
<evidence type="ECO:0000313" key="8">
    <source>
        <dbReference type="EMBL" id="GAA2177321.1"/>
    </source>
</evidence>
<dbReference type="PANTHER" id="PTHR34820">
    <property type="entry name" value="INNER MEMBRANE PROTEIN YEBZ"/>
    <property type="match status" value="1"/>
</dbReference>
<evidence type="ECO:0000256" key="4">
    <source>
        <dbReference type="ARBA" id="ARBA00022989"/>
    </source>
</evidence>
<dbReference type="PANTHER" id="PTHR34820:SF4">
    <property type="entry name" value="INNER MEMBRANE PROTEIN YEBZ"/>
    <property type="match status" value="1"/>
</dbReference>
<sequence length="341" mass="34849">MQVFPRTAHAVGVPSRHFLSAISVAVLVAALIPLALFGLSDDDGTANFVGWTLPLVRVLVHLTSLTAIALLCVGVLLPAGNPQGDDAGSEVLAPLAVRLGRRGSVAALAAVVVCGLFLLWTYFDVLGEGPLQGAGFADFGVFLDQLASGRALIAQIGFLLASAVMAWFARTSTALRMALFLAVAGTTTLALGGHAASESGHGLAMFSMTGHIAAASVWVGGLAGLGWLALYRVEVLHAVVKRFSRLALICAAVVTISGVVSALVRVPDLTALPGSLYGLVLLLKVVALGGLIGFGALHRRRLLAGTTFSCADFGRLAAGELVVMGAAYGLAVALVGLEPPL</sequence>
<keyword evidence="3 6" id="KW-0812">Transmembrane</keyword>
<keyword evidence="4 6" id="KW-1133">Transmembrane helix</keyword>
<feature type="transmembrane region" description="Helical" evidence="6">
    <location>
        <begin position="243"/>
        <end position="264"/>
    </location>
</feature>
<feature type="transmembrane region" description="Helical" evidence="6">
    <location>
        <begin position="177"/>
        <end position="196"/>
    </location>
</feature>
<proteinExistence type="predicted"/>
<name>A0ABP5MR66_9MICC</name>
<keyword evidence="2" id="KW-1003">Cell membrane</keyword>
<dbReference type="EMBL" id="BAAAON010000003">
    <property type="protein sequence ID" value="GAA2177321.1"/>
    <property type="molecule type" value="Genomic_DNA"/>
</dbReference>
<evidence type="ECO:0000256" key="3">
    <source>
        <dbReference type="ARBA" id="ARBA00022692"/>
    </source>
</evidence>
<organism evidence="8 9">
    <name type="scientific">Arthrobacter parietis</name>
    <dbReference type="NCBI Taxonomy" id="271434"/>
    <lineage>
        <taxon>Bacteria</taxon>
        <taxon>Bacillati</taxon>
        <taxon>Actinomycetota</taxon>
        <taxon>Actinomycetes</taxon>
        <taxon>Micrococcales</taxon>
        <taxon>Micrococcaceae</taxon>
        <taxon>Arthrobacter</taxon>
    </lineage>
</organism>
<keyword evidence="9" id="KW-1185">Reference proteome</keyword>
<evidence type="ECO:0000313" key="9">
    <source>
        <dbReference type="Proteomes" id="UP001500974"/>
    </source>
</evidence>
<protein>
    <recommendedName>
        <fullName evidence="7">Copper resistance protein D domain-containing protein</fullName>
    </recommendedName>
</protein>
<feature type="transmembrane region" description="Helical" evidence="6">
    <location>
        <begin position="318"/>
        <end position="337"/>
    </location>
</feature>
<feature type="transmembrane region" description="Helical" evidence="6">
    <location>
        <begin position="152"/>
        <end position="170"/>
    </location>
</feature>
<feature type="transmembrane region" description="Helical" evidence="6">
    <location>
        <begin position="208"/>
        <end position="231"/>
    </location>
</feature>
<gene>
    <name evidence="8" type="ORF">GCM10009784_27510</name>
</gene>
<reference evidence="9" key="1">
    <citation type="journal article" date="2019" name="Int. J. Syst. Evol. Microbiol.">
        <title>The Global Catalogue of Microorganisms (GCM) 10K type strain sequencing project: providing services to taxonomists for standard genome sequencing and annotation.</title>
        <authorList>
            <consortium name="The Broad Institute Genomics Platform"/>
            <consortium name="The Broad Institute Genome Sequencing Center for Infectious Disease"/>
            <person name="Wu L."/>
            <person name="Ma J."/>
        </authorList>
    </citation>
    <scope>NUCLEOTIDE SEQUENCE [LARGE SCALE GENOMIC DNA]</scope>
    <source>
        <strain evidence="9">JCM 14917</strain>
    </source>
</reference>
<dbReference type="InterPro" id="IPR008457">
    <property type="entry name" value="Cu-R_CopD_dom"/>
</dbReference>
<evidence type="ECO:0000256" key="6">
    <source>
        <dbReference type="SAM" id="Phobius"/>
    </source>
</evidence>
<feature type="transmembrane region" description="Helical" evidence="6">
    <location>
        <begin position="276"/>
        <end position="297"/>
    </location>
</feature>
<comment type="subcellular location">
    <subcellularLocation>
        <location evidence="1">Cell membrane</location>
        <topology evidence="1">Multi-pass membrane protein</topology>
    </subcellularLocation>
</comment>